<gene>
    <name evidence="1" type="ORF">T07_3370</name>
</gene>
<proteinExistence type="predicted"/>
<evidence type="ECO:0000313" key="2">
    <source>
        <dbReference type="Proteomes" id="UP000054630"/>
    </source>
</evidence>
<protein>
    <submittedName>
        <fullName evidence="1">Uncharacterized protein</fullName>
    </submittedName>
</protein>
<dbReference type="EMBL" id="JYDL01000021">
    <property type="protein sequence ID" value="KRX23919.1"/>
    <property type="molecule type" value="Genomic_DNA"/>
</dbReference>
<dbReference type="Proteomes" id="UP000054630">
    <property type="component" value="Unassembled WGS sequence"/>
</dbReference>
<comment type="caution">
    <text evidence="1">The sequence shown here is derived from an EMBL/GenBank/DDBJ whole genome shotgun (WGS) entry which is preliminary data.</text>
</comment>
<dbReference type="AlphaFoldDB" id="A0A0V0SB76"/>
<evidence type="ECO:0000313" key="1">
    <source>
        <dbReference type="EMBL" id="KRX23919.1"/>
    </source>
</evidence>
<keyword evidence="2" id="KW-1185">Reference proteome</keyword>
<name>A0A0V0SB76_9BILA</name>
<accession>A0A0V0SB76</accession>
<sequence length="70" mass="7828">MNRHQQMNGLNWIRFDMTSSSEAEEKSSAVCHRQSVAVYLHSGMLALCQVAVIKHACQSFGRCQLSASTR</sequence>
<organism evidence="1 2">
    <name type="scientific">Trichinella nelsoni</name>
    <dbReference type="NCBI Taxonomy" id="6336"/>
    <lineage>
        <taxon>Eukaryota</taxon>
        <taxon>Metazoa</taxon>
        <taxon>Ecdysozoa</taxon>
        <taxon>Nematoda</taxon>
        <taxon>Enoplea</taxon>
        <taxon>Dorylaimia</taxon>
        <taxon>Trichinellida</taxon>
        <taxon>Trichinellidae</taxon>
        <taxon>Trichinella</taxon>
    </lineage>
</organism>
<reference evidence="1 2" key="1">
    <citation type="submission" date="2015-01" db="EMBL/GenBank/DDBJ databases">
        <title>Evolution of Trichinella species and genotypes.</title>
        <authorList>
            <person name="Korhonen P.K."/>
            <person name="Edoardo P."/>
            <person name="Giuseppe L.R."/>
            <person name="Gasser R.B."/>
        </authorList>
    </citation>
    <scope>NUCLEOTIDE SEQUENCE [LARGE SCALE GENOMIC DNA]</scope>
    <source>
        <strain evidence="1">ISS37</strain>
    </source>
</reference>